<dbReference type="RefSeq" id="WP_394831053.1">
    <property type="nucleotide sequence ID" value="NZ_CP089929.1"/>
</dbReference>
<organism evidence="1 2">
    <name type="scientific">Pendulispora rubella</name>
    <dbReference type="NCBI Taxonomy" id="2741070"/>
    <lineage>
        <taxon>Bacteria</taxon>
        <taxon>Pseudomonadati</taxon>
        <taxon>Myxococcota</taxon>
        <taxon>Myxococcia</taxon>
        <taxon>Myxococcales</taxon>
        <taxon>Sorangiineae</taxon>
        <taxon>Pendulisporaceae</taxon>
        <taxon>Pendulispora</taxon>
    </lineage>
</organism>
<gene>
    <name evidence="1" type="ORF">LVJ94_31535</name>
</gene>
<protein>
    <submittedName>
        <fullName evidence="1">Uncharacterized protein</fullName>
    </submittedName>
</protein>
<reference evidence="1" key="1">
    <citation type="submission" date="2021-12" db="EMBL/GenBank/DDBJ databases">
        <title>Discovery of the Pendulisporaceae a myxobacterial family with distinct sporulation behavior and unique specialized metabolism.</title>
        <authorList>
            <person name="Garcia R."/>
            <person name="Popoff A."/>
            <person name="Bader C.D."/>
            <person name="Loehr J."/>
            <person name="Walesch S."/>
            <person name="Walt C."/>
            <person name="Boldt J."/>
            <person name="Bunk B."/>
            <person name="Haeckl F.J.F.P.J."/>
            <person name="Gunesch A.P."/>
            <person name="Birkelbach J."/>
            <person name="Nuebel U."/>
            <person name="Pietschmann T."/>
            <person name="Bach T."/>
            <person name="Mueller R."/>
        </authorList>
    </citation>
    <scope>NUCLEOTIDE SEQUENCE</scope>
    <source>
        <strain evidence="1">MSr11367</strain>
    </source>
</reference>
<name>A0ABZ2KUL0_9BACT</name>
<proteinExistence type="predicted"/>
<dbReference type="EMBL" id="CP089983">
    <property type="protein sequence ID" value="WXB01438.1"/>
    <property type="molecule type" value="Genomic_DNA"/>
</dbReference>
<evidence type="ECO:0000313" key="2">
    <source>
        <dbReference type="Proteomes" id="UP001374803"/>
    </source>
</evidence>
<dbReference type="Proteomes" id="UP001374803">
    <property type="component" value="Chromosome"/>
</dbReference>
<accession>A0ABZ2KUL0</accession>
<evidence type="ECO:0000313" key="1">
    <source>
        <dbReference type="EMBL" id="WXB01438.1"/>
    </source>
</evidence>
<keyword evidence="2" id="KW-1185">Reference proteome</keyword>
<sequence>MSNNWKSCGELVPSDFERYPVWSFDLQRGETDPKADETWVRPLGYQGFDRTDDELFVKAKVADCDGNELPDCILCVRLYPVGYRNPRGKSEPEISALILLRPRYMPLMIRNDRFGEDLPPTLQNRLPLTYEIDVPLGGRKRLSLAGSIGSRSTS</sequence>